<proteinExistence type="predicted"/>
<accession>A0AAE0CJD0</accession>
<dbReference type="AlphaFoldDB" id="A0AAE0CJD0"/>
<comment type="caution">
    <text evidence="1">The sequence shown here is derived from an EMBL/GenBank/DDBJ whole genome shotgun (WGS) entry which is preliminary data.</text>
</comment>
<dbReference type="SUPFAM" id="SSF101941">
    <property type="entry name" value="NAC domain"/>
    <property type="match status" value="1"/>
</dbReference>
<evidence type="ECO:0000313" key="1">
    <source>
        <dbReference type="EMBL" id="KAK2653304.1"/>
    </source>
</evidence>
<gene>
    <name evidence="1" type="ORF">Ddye_013160</name>
</gene>
<protein>
    <submittedName>
        <fullName evidence="1">Uncharacterized protein</fullName>
    </submittedName>
</protein>
<dbReference type="EMBL" id="JANJYI010000004">
    <property type="protein sequence ID" value="KAK2653304.1"/>
    <property type="molecule type" value="Genomic_DNA"/>
</dbReference>
<dbReference type="InterPro" id="IPR036093">
    <property type="entry name" value="NAC_dom_sf"/>
</dbReference>
<dbReference type="Gene3D" id="2.170.150.80">
    <property type="entry name" value="NAC domain"/>
    <property type="match status" value="1"/>
</dbReference>
<name>A0AAE0CJD0_9ROSI</name>
<dbReference type="GO" id="GO:0006355">
    <property type="term" value="P:regulation of DNA-templated transcription"/>
    <property type="evidence" value="ECO:0007669"/>
    <property type="project" value="InterPro"/>
</dbReference>
<sequence>MSPYTVGYRFRPTDTSFSTRSLVRMIRDCGLYGAQEPHEIWRLCIFFTKLKKRSSNGSRICITVASFGTWAGEDGGEIVEAPNVVGFKKGFRYENPKSPQNRFFVG</sequence>
<dbReference type="GO" id="GO:0003677">
    <property type="term" value="F:DNA binding"/>
    <property type="evidence" value="ECO:0007669"/>
    <property type="project" value="InterPro"/>
</dbReference>
<keyword evidence="2" id="KW-1185">Reference proteome</keyword>
<evidence type="ECO:0000313" key="2">
    <source>
        <dbReference type="Proteomes" id="UP001280121"/>
    </source>
</evidence>
<organism evidence="1 2">
    <name type="scientific">Dipteronia dyeriana</name>
    <dbReference type="NCBI Taxonomy" id="168575"/>
    <lineage>
        <taxon>Eukaryota</taxon>
        <taxon>Viridiplantae</taxon>
        <taxon>Streptophyta</taxon>
        <taxon>Embryophyta</taxon>
        <taxon>Tracheophyta</taxon>
        <taxon>Spermatophyta</taxon>
        <taxon>Magnoliopsida</taxon>
        <taxon>eudicotyledons</taxon>
        <taxon>Gunneridae</taxon>
        <taxon>Pentapetalae</taxon>
        <taxon>rosids</taxon>
        <taxon>malvids</taxon>
        <taxon>Sapindales</taxon>
        <taxon>Sapindaceae</taxon>
        <taxon>Hippocastanoideae</taxon>
        <taxon>Acereae</taxon>
        <taxon>Dipteronia</taxon>
    </lineage>
</organism>
<dbReference type="Proteomes" id="UP001280121">
    <property type="component" value="Unassembled WGS sequence"/>
</dbReference>
<reference evidence="1" key="1">
    <citation type="journal article" date="2023" name="Plant J.">
        <title>Genome sequences and population genomics provide insights into the demographic history, inbreeding, and mutation load of two 'living fossil' tree species of Dipteronia.</title>
        <authorList>
            <person name="Feng Y."/>
            <person name="Comes H.P."/>
            <person name="Chen J."/>
            <person name="Zhu S."/>
            <person name="Lu R."/>
            <person name="Zhang X."/>
            <person name="Li P."/>
            <person name="Qiu J."/>
            <person name="Olsen K.M."/>
            <person name="Qiu Y."/>
        </authorList>
    </citation>
    <scope>NUCLEOTIDE SEQUENCE</scope>
    <source>
        <strain evidence="1">KIB01</strain>
    </source>
</reference>